<dbReference type="Proteomes" id="UP000316621">
    <property type="component" value="Chromosome 4"/>
</dbReference>
<dbReference type="EMBL" id="CM010718">
    <property type="protein sequence ID" value="RZC57630.1"/>
    <property type="molecule type" value="Genomic_DNA"/>
</dbReference>
<evidence type="ECO:0000256" key="2">
    <source>
        <dbReference type="ARBA" id="ARBA00022723"/>
    </source>
</evidence>
<dbReference type="GO" id="GO:0005634">
    <property type="term" value="C:nucleus"/>
    <property type="evidence" value="ECO:0007669"/>
    <property type="project" value="UniProtKB-SubCell"/>
</dbReference>
<dbReference type="InterPro" id="IPR006564">
    <property type="entry name" value="Znf_PMZ"/>
</dbReference>
<dbReference type="InterPro" id="IPR031052">
    <property type="entry name" value="FHY3/FAR1"/>
</dbReference>
<evidence type="ECO:0000313" key="10">
    <source>
        <dbReference type="Proteomes" id="UP000316621"/>
    </source>
</evidence>
<dbReference type="InterPro" id="IPR007527">
    <property type="entry name" value="Znf_SWIM"/>
</dbReference>
<keyword evidence="10" id="KW-1185">Reference proteome</keyword>
<gene>
    <name evidence="9" type="ORF">C5167_004935</name>
</gene>
<dbReference type="SMART" id="SM00575">
    <property type="entry name" value="ZnF_PMZ"/>
    <property type="match status" value="1"/>
</dbReference>
<keyword evidence="3 5" id="KW-0863">Zinc-finger</keyword>
<dbReference type="PROSITE" id="PS50966">
    <property type="entry name" value="ZF_SWIM"/>
    <property type="match status" value="1"/>
</dbReference>
<sequence length="363" mass="41407">MITTATEFDMDKQIQEIYTLSKYKEFQTELVKKIYCEIIRQVEEDPVGTFKYVVRESVWFKRFDKQKIKKLVNFDVIFHSKDCEVACSCQNFSFRGILCRHAISILTRQGIELLPEKYIVRRWRRDVKRSHTSMKVNVNFWENPVERERYNSLTILFSEVADMAVKNGDEFDSIKHWLVKKLEMLKKQKESAEIEPKSLSTSECKEGEETDVIEKNGEENNLHEEAMDSVGVGVLDPTSKRQKGRPRSTAYKNTWKPSNKNYSTNDASVSNEGDGDVALEVPTMTKKKRGRPPGSKNKNQNMNTNLAGDGIVQQSQATYAIQESVVSNGVPPQAPDPNAVTQGSSFSYLSAVLNPWMFGGQFG</sequence>
<comment type="subcellular location">
    <subcellularLocation>
        <location evidence="6">Nucleus</location>
    </subcellularLocation>
</comment>
<dbReference type="GO" id="GO:0008270">
    <property type="term" value="F:zinc ion binding"/>
    <property type="evidence" value="ECO:0007669"/>
    <property type="project" value="UniProtKB-UniRule"/>
</dbReference>
<evidence type="ECO:0000313" key="9">
    <source>
        <dbReference type="EMBL" id="RZC57630.1"/>
    </source>
</evidence>
<dbReference type="PANTHER" id="PTHR31669">
    <property type="entry name" value="PROTEIN FAR1-RELATED SEQUENCE 10-RELATED"/>
    <property type="match status" value="1"/>
</dbReference>
<evidence type="ECO:0000256" key="5">
    <source>
        <dbReference type="PROSITE-ProRule" id="PRU00325"/>
    </source>
</evidence>
<accession>A0A4Y7JC91</accession>
<evidence type="ECO:0000256" key="7">
    <source>
        <dbReference type="SAM" id="MobiDB-lite"/>
    </source>
</evidence>
<dbReference type="AlphaFoldDB" id="A0A4Y7JC91"/>
<feature type="region of interest" description="Disordered" evidence="7">
    <location>
        <begin position="234"/>
        <end position="306"/>
    </location>
</feature>
<keyword evidence="4 6" id="KW-0862">Zinc</keyword>
<evidence type="ECO:0000259" key="8">
    <source>
        <dbReference type="PROSITE" id="PS50966"/>
    </source>
</evidence>
<keyword evidence="2 6" id="KW-0479">Metal-binding</keyword>
<comment type="similarity">
    <text evidence="1 6">Belongs to the FHY3/FAR1 family.</text>
</comment>
<dbReference type="GO" id="GO:0006355">
    <property type="term" value="P:regulation of DNA-templated transcription"/>
    <property type="evidence" value="ECO:0007669"/>
    <property type="project" value="UniProtKB-UniRule"/>
</dbReference>
<comment type="function">
    <text evidence="6">Putative transcription activator involved in regulating light control of development.</text>
</comment>
<dbReference type="Pfam" id="PF04434">
    <property type="entry name" value="SWIM"/>
    <property type="match status" value="1"/>
</dbReference>
<evidence type="ECO:0000256" key="6">
    <source>
        <dbReference type="RuleBase" id="RU367018"/>
    </source>
</evidence>
<evidence type="ECO:0000256" key="4">
    <source>
        <dbReference type="ARBA" id="ARBA00022833"/>
    </source>
</evidence>
<evidence type="ECO:0000256" key="1">
    <source>
        <dbReference type="ARBA" id="ARBA00005889"/>
    </source>
</evidence>
<proteinExistence type="inferred from homology"/>
<reference evidence="9 10" key="1">
    <citation type="journal article" date="2018" name="Science">
        <title>The opium poppy genome and morphinan production.</title>
        <authorList>
            <person name="Guo L."/>
            <person name="Winzer T."/>
            <person name="Yang X."/>
            <person name="Li Y."/>
            <person name="Ning Z."/>
            <person name="He Z."/>
            <person name="Teodor R."/>
            <person name="Lu Y."/>
            <person name="Bowser T.A."/>
            <person name="Graham I.A."/>
            <person name="Ye K."/>
        </authorList>
    </citation>
    <scope>NUCLEOTIDE SEQUENCE [LARGE SCALE GENOMIC DNA]</scope>
    <source>
        <strain evidence="10">cv. HN1</strain>
        <tissue evidence="9">Leaves</tissue>
    </source>
</reference>
<feature type="compositionally biased region" description="Polar residues" evidence="7">
    <location>
        <begin position="250"/>
        <end position="271"/>
    </location>
</feature>
<dbReference type="PANTHER" id="PTHR31669:SF283">
    <property type="entry name" value="PROTEIN FAR1-RELATED SEQUENCE"/>
    <property type="match status" value="1"/>
</dbReference>
<feature type="compositionally biased region" description="Polar residues" evidence="7">
    <location>
        <begin position="296"/>
        <end position="306"/>
    </location>
</feature>
<dbReference type="OMA" id="CHIVVEQ"/>
<organism evidence="9 10">
    <name type="scientific">Papaver somniferum</name>
    <name type="common">Opium poppy</name>
    <dbReference type="NCBI Taxonomy" id="3469"/>
    <lineage>
        <taxon>Eukaryota</taxon>
        <taxon>Viridiplantae</taxon>
        <taxon>Streptophyta</taxon>
        <taxon>Embryophyta</taxon>
        <taxon>Tracheophyta</taxon>
        <taxon>Spermatophyta</taxon>
        <taxon>Magnoliopsida</taxon>
        <taxon>Ranunculales</taxon>
        <taxon>Papaveraceae</taxon>
        <taxon>Papaveroideae</taxon>
        <taxon>Papaver</taxon>
    </lineage>
</organism>
<keyword evidence="6" id="KW-0539">Nucleus</keyword>
<evidence type="ECO:0000256" key="3">
    <source>
        <dbReference type="ARBA" id="ARBA00022771"/>
    </source>
</evidence>
<protein>
    <recommendedName>
        <fullName evidence="6">Protein FAR1-RELATED SEQUENCE</fullName>
    </recommendedName>
</protein>
<name>A0A4Y7JC91_PAPSO</name>
<feature type="domain" description="SWIM-type" evidence="8">
    <location>
        <begin position="74"/>
        <end position="110"/>
    </location>
</feature>
<dbReference type="Gramene" id="RZC57630">
    <property type="protein sequence ID" value="RZC57630"/>
    <property type="gene ID" value="C5167_004935"/>
</dbReference>